<proteinExistence type="predicted"/>
<dbReference type="PROSITE" id="PS51391">
    <property type="entry name" value="CID"/>
    <property type="match status" value="1"/>
</dbReference>
<feature type="region of interest" description="Disordered" evidence="2">
    <location>
        <begin position="1"/>
        <end position="61"/>
    </location>
</feature>
<dbReference type="Proteomes" id="UP000266841">
    <property type="component" value="Unassembled WGS sequence"/>
</dbReference>
<feature type="compositionally biased region" description="Acidic residues" evidence="2">
    <location>
        <begin position="277"/>
        <end position="317"/>
    </location>
</feature>
<feature type="compositionally biased region" description="Basic and acidic residues" evidence="2">
    <location>
        <begin position="25"/>
        <end position="50"/>
    </location>
</feature>
<organism evidence="4 5">
    <name type="scientific">Thalassiosira oceanica</name>
    <name type="common">Marine diatom</name>
    <dbReference type="NCBI Taxonomy" id="159749"/>
    <lineage>
        <taxon>Eukaryota</taxon>
        <taxon>Sar</taxon>
        <taxon>Stramenopiles</taxon>
        <taxon>Ochrophyta</taxon>
        <taxon>Bacillariophyta</taxon>
        <taxon>Coscinodiscophyceae</taxon>
        <taxon>Thalassiosirophycidae</taxon>
        <taxon>Thalassiosirales</taxon>
        <taxon>Thalassiosiraceae</taxon>
        <taxon>Thalassiosira</taxon>
    </lineage>
</organism>
<evidence type="ECO:0000259" key="3">
    <source>
        <dbReference type="PROSITE" id="PS51391"/>
    </source>
</evidence>
<dbReference type="EMBL" id="AGNL01038149">
    <property type="protein sequence ID" value="EJK53249.1"/>
    <property type="molecule type" value="Genomic_DNA"/>
</dbReference>
<dbReference type="PANTHER" id="PTHR23140:SF0">
    <property type="entry name" value="U2 SNRNP-ASSOCIATED SURP MOTIF-CONTAINING PROTEIN"/>
    <property type="match status" value="1"/>
</dbReference>
<feature type="region of interest" description="Disordered" evidence="2">
    <location>
        <begin position="234"/>
        <end position="360"/>
    </location>
</feature>
<dbReference type="Pfam" id="PF04818">
    <property type="entry name" value="CID"/>
    <property type="match status" value="1"/>
</dbReference>
<keyword evidence="5" id="KW-1185">Reference proteome</keyword>
<dbReference type="GO" id="GO:0005634">
    <property type="term" value="C:nucleus"/>
    <property type="evidence" value="ECO:0007669"/>
    <property type="project" value="TreeGrafter"/>
</dbReference>
<evidence type="ECO:0000313" key="5">
    <source>
        <dbReference type="Proteomes" id="UP000266841"/>
    </source>
</evidence>
<evidence type="ECO:0000256" key="2">
    <source>
        <dbReference type="SAM" id="MobiDB-lite"/>
    </source>
</evidence>
<dbReference type="eggNOG" id="KOG0151">
    <property type="taxonomic scope" value="Eukaryota"/>
</dbReference>
<evidence type="ECO:0000256" key="1">
    <source>
        <dbReference type="ARBA" id="ARBA00022884"/>
    </source>
</evidence>
<feature type="domain" description="CID" evidence="3">
    <location>
        <begin position="79"/>
        <end position="227"/>
    </location>
</feature>
<dbReference type="OrthoDB" id="44391at2759"/>
<feature type="compositionally biased region" description="Basic and acidic residues" evidence="2">
    <location>
        <begin position="234"/>
        <end position="254"/>
    </location>
</feature>
<reference evidence="4 5" key="1">
    <citation type="journal article" date="2012" name="Genome Biol.">
        <title>Genome and low-iron response of an oceanic diatom adapted to chronic iron limitation.</title>
        <authorList>
            <person name="Lommer M."/>
            <person name="Specht M."/>
            <person name="Roy A.S."/>
            <person name="Kraemer L."/>
            <person name="Andreson R."/>
            <person name="Gutowska M.A."/>
            <person name="Wolf J."/>
            <person name="Bergner S.V."/>
            <person name="Schilhabel M.B."/>
            <person name="Klostermeier U.C."/>
            <person name="Beiko R.G."/>
            <person name="Rosenstiel P."/>
            <person name="Hippler M."/>
            <person name="Laroche J."/>
        </authorList>
    </citation>
    <scope>NUCLEOTIDE SEQUENCE [LARGE SCALE GENOMIC DNA]</scope>
    <source>
        <strain evidence="4 5">CCMP1005</strain>
    </source>
</reference>
<dbReference type="GO" id="GO:0003723">
    <property type="term" value="F:RNA binding"/>
    <property type="evidence" value="ECO:0007669"/>
    <property type="project" value="UniProtKB-KW"/>
</dbReference>
<gene>
    <name evidence="4" type="ORF">THAOC_27349</name>
</gene>
<evidence type="ECO:0000313" key="4">
    <source>
        <dbReference type="EMBL" id="EJK53249.1"/>
    </source>
</evidence>
<name>K0RLV0_THAOC</name>
<dbReference type="AlphaFoldDB" id="K0RLV0"/>
<protein>
    <recommendedName>
        <fullName evidence="3">CID domain-containing protein</fullName>
    </recommendedName>
</protein>
<feature type="compositionally biased region" description="Acidic residues" evidence="2">
    <location>
        <begin position="326"/>
        <end position="354"/>
    </location>
</feature>
<comment type="caution">
    <text evidence="4">The sequence shown here is derived from an EMBL/GenBank/DDBJ whole genome shotgun (WGS) entry which is preliminary data.</text>
</comment>
<keyword evidence="1" id="KW-0694">RNA-binding</keyword>
<dbReference type="InterPro" id="IPR051485">
    <property type="entry name" value="SR-CTD_assoc_factor"/>
</dbReference>
<dbReference type="Gene3D" id="1.25.40.90">
    <property type="match status" value="1"/>
</dbReference>
<dbReference type="InterPro" id="IPR006569">
    <property type="entry name" value="CID_dom"/>
</dbReference>
<dbReference type="PANTHER" id="PTHR23140">
    <property type="entry name" value="RNA PROCESSING PROTEIN LD23810P"/>
    <property type="match status" value="1"/>
</dbReference>
<dbReference type="SMART" id="SM00582">
    <property type="entry name" value="RPR"/>
    <property type="match status" value="1"/>
</dbReference>
<sequence>MFHPGGRFWIPPPPDAAGAEEEESAERRREQERTAAREERRKSAERRDDGDGGTGGGGDDVILTGAQIKRAEHGGGCRLNDWERRNFDDLLRNRLTSSRESICDAMIFAFEKSNAAVHVAGLLEEALLEGHSDGTSVETRIARLYLLSDILYNSQQPGVRNAFQYRTAIERMAPAVFGSLGEHAGGGRITKSKLRKSVNSVLSAWTNWSVFDSGFIDELECKFEGKEIKKAEVKKVDEAKSKEGSEQQREKTGTDAEPEIAIVSTIPRGTWSTAKDDEPETAEAGDMDGEPIDGDLDGESLGDEDVGADIDQDDIDGESLSSGDLIVDEDCDDIDGEELDEADLEDGEALDDDEAGLKIT</sequence>
<accession>K0RLV0</accession>
<dbReference type="InterPro" id="IPR008942">
    <property type="entry name" value="ENTH_VHS"/>
</dbReference>